<dbReference type="InterPro" id="IPR028816">
    <property type="entry name" value="Caprin"/>
</dbReference>
<feature type="compositionally biased region" description="Polar residues" evidence="3">
    <location>
        <begin position="514"/>
        <end position="525"/>
    </location>
</feature>
<sequence>MPSACTKPENKASTEASNTIFQCITIVEKKVRNLEKRKGRLDGYKEKKGSGETLNPDQAEAITKYDGVIQNLEFARELQKQFQTISNELEKAMKKKAKRDKIERQEHEISRIRELLKLQELLSNMGAEDVREDFKKGSRGAVGLTDENLEQLDELYKLITPTREGETGYTEQLTNASEHIISFLDARDKSVIGTTYKQLREMVDKINDCGYFDNVNTTEEEKKVESEPAVVEQTTAAPEPEISSPAEPVKAVAEPEPACPPQEPVASVPEQVPTAPAPSTMPVTLAGSSSESSANYRDDSFFTTAQYAHQRRGLQEIVSSVQGNFNFLQDSEIDVDSPHRVDPAVVAARPMSASLRTSDAAIQQTSYQNTNLLGTEDQTASAAGNYSHQVAAQSSQEVISHHAAAQPIIQHVVSDSLDFGAASTPSVAESVQQSNTSSQIQFGAVDAMTLDPQSSSSLPAGSSQQQVVQLEAYEQTYSQNLMSQSLGGSTSSQHVSFGDQSASSLMSSHIGGLQDQSGSASSTSGPPQPIPLPSQSLTGQSLMNQAFGTTNTENTTSQPQEKKPYTMNPNADPFQSAAMFSQSDIGSMSGQTSSNIQQTASLMSQDEQRKPAWQTPVTQSQQTSQPDSNDYNNTGFSNSNQFGRNASGVRGGGRGNMRGGRGMNNGFPRGNSRGGAPYSGNRNGGFGNNRGGSRGGSAWQGYPSRSDYRPEGGYQGYNNSFNAGGGMRGGPPRGAMRGNRGGSGGFNRSQAYSQQV</sequence>
<feature type="compositionally biased region" description="Low complexity" evidence="3">
    <location>
        <begin position="614"/>
        <end position="626"/>
    </location>
</feature>
<comment type="caution">
    <text evidence="5">The sequence shown here is derived from an EMBL/GenBank/DDBJ whole genome shotgun (WGS) entry which is preliminary data.</text>
</comment>
<feature type="domain" description="Caprin-1 dimerization" evidence="4">
    <location>
        <begin position="98"/>
        <end position="213"/>
    </location>
</feature>
<dbReference type="Pfam" id="PF18293">
    <property type="entry name" value="Caprin-1_dimer"/>
    <property type="match status" value="1"/>
</dbReference>
<feature type="compositionally biased region" description="Gly residues" evidence="3">
    <location>
        <begin position="723"/>
        <end position="732"/>
    </location>
</feature>
<evidence type="ECO:0000256" key="1">
    <source>
        <dbReference type="ARBA" id="ARBA00007950"/>
    </source>
</evidence>
<feature type="region of interest" description="Disordered" evidence="3">
    <location>
        <begin position="219"/>
        <end position="294"/>
    </location>
</feature>
<reference evidence="5" key="1">
    <citation type="journal article" date="2023" name="Mol. Biol. Evol.">
        <title>Third-Generation Sequencing Reveals the Adaptive Role of the Epigenome in Three Deep-Sea Polychaetes.</title>
        <authorList>
            <person name="Perez M."/>
            <person name="Aroh O."/>
            <person name="Sun Y."/>
            <person name="Lan Y."/>
            <person name="Juniper S.K."/>
            <person name="Young C.R."/>
            <person name="Angers B."/>
            <person name="Qian P.Y."/>
        </authorList>
    </citation>
    <scope>NUCLEOTIDE SEQUENCE</scope>
    <source>
        <strain evidence="5">P08H-3</strain>
    </source>
</reference>
<feature type="coiled-coil region" evidence="2">
    <location>
        <begin position="75"/>
        <end position="122"/>
    </location>
</feature>
<comment type="similarity">
    <text evidence="1">Belongs to the caprin family.</text>
</comment>
<name>A0AAD9J4N5_9ANNE</name>
<accession>A0AAD9J4N5</accession>
<dbReference type="InterPro" id="IPR041637">
    <property type="entry name" value="Caprin-1_dimer"/>
</dbReference>
<feature type="compositionally biased region" description="Gly residues" evidence="3">
    <location>
        <begin position="682"/>
        <end position="695"/>
    </location>
</feature>
<evidence type="ECO:0000313" key="6">
    <source>
        <dbReference type="Proteomes" id="UP001208570"/>
    </source>
</evidence>
<dbReference type="Proteomes" id="UP001208570">
    <property type="component" value="Unassembled WGS sequence"/>
</dbReference>
<evidence type="ECO:0000259" key="4">
    <source>
        <dbReference type="Pfam" id="PF18293"/>
    </source>
</evidence>
<evidence type="ECO:0000256" key="2">
    <source>
        <dbReference type="SAM" id="Coils"/>
    </source>
</evidence>
<keyword evidence="6" id="KW-1185">Reference proteome</keyword>
<feature type="compositionally biased region" description="Polar residues" evidence="3">
    <location>
        <begin position="484"/>
        <end position="507"/>
    </location>
</feature>
<feature type="compositionally biased region" description="Polar residues" evidence="3">
    <location>
        <begin position="538"/>
        <end position="559"/>
    </location>
</feature>
<protein>
    <recommendedName>
        <fullName evidence="4">Caprin-1 dimerization domain-containing protein</fullName>
    </recommendedName>
</protein>
<dbReference type="PANTHER" id="PTHR22922:SF19">
    <property type="entry name" value="CAPRIN HOMOLOG"/>
    <property type="match status" value="1"/>
</dbReference>
<organism evidence="5 6">
    <name type="scientific">Paralvinella palmiformis</name>
    <dbReference type="NCBI Taxonomy" id="53620"/>
    <lineage>
        <taxon>Eukaryota</taxon>
        <taxon>Metazoa</taxon>
        <taxon>Spiralia</taxon>
        <taxon>Lophotrochozoa</taxon>
        <taxon>Annelida</taxon>
        <taxon>Polychaeta</taxon>
        <taxon>Sedentaria</taxon>
        <taxon>Canalipalpata</taxon>
        <taxon>Terebellida</taxon>
        <taxon>Terebelliformia</taxon>
        <taxon>Alvinellidae</taxon>
        <taxon>Paralvinella</taxon>
    </lineage>
</organism>
<feature type="compositionally biased region" description="Gly residues" evidence="3">
    <location>
        <begin position="649"/>
        <end position="663"/>
    </location>
</feature>
<dbReference type="AlphaFoldDB" id="A0AAD9J4N5"/>
<dbReference type="PANTHER" id="PTHR22922">
    <property type="entry name" value="GPI-ANCHORED PROTEIN P137"/>
    <property type="match status" value="1"/>
</dbReference>
<evidence type="ECO:0000256" key="3">
    <source>
        <dbReference type="SAM" id="MobiDB-lite"/>
    </source>
</evidence>
<feature type="region of interest" description="Disordered" evidence="3">
    <location>
        <begin position="484"/>
        <end position="756"/>
    </location>
</feature>
<feature type="compositionally biased region" description="Polar residues" evidence="3">
    <location>
        <begin position="578"/>
        <end position="605"/>
    </location>
</feature>
<dbReference type="EMBL" id="JAODUP010000633">
    <property type="protein sequence ID" value="KAK2146087.1"/>
    <property type="molecule type" value="Genomic_DNA"/>
</dbReference>
<proteinExistence type="inferred from homology"/>
<gene>
    <name evidence="5" type="ORF">LSH36_634g00074</name>
</gene>
<feature type="compositionally biased region" description="Low complexity" evidence="3">
    <location>
        <begin position="236"/>
        <end position="256"/>
    </location>
</feature>
<feature type="compositionally biased region" description="Polar residues" evidence="3">
    <location>
        <begin position="627"/>
        <end position="642"/>
    </location>
</feature>
<dbReference type="GO" id="GO:0005737">
    <property type="term" value="C:cytoplasm"/>
    <property type="evidence" value="ECO:0007669"/>
    <property type="project" value="TreeGrafter"/>
</dbReference>
<evidence type="ECO:0000313" key="5">
    <source>
        <dbReference type="EMBL" id="KAK2146087.1"/>
    </source>
</evidence>
<keyword evidence="2" id="KW-0175">Coiled coil</keyword>
<dbReference type="GO" id="GO:0003723">
    <property type="term" value="F:RNA binding"/>
    <property type="evidence" value="ECO:0007669"/>
    <property type="project" value="TreeGrafter"/>
</dbReference>